<evidence type="ECO:0000313" key="2">
    <source>
        <dbReference type="Proteomes" id="UP000789860"/>
    </source>
</evidence>
<proteinExistence type="predicted"/>
<dbReference type="EMBL" id="CAJVPM010007243">
    <property type="protein sequence ID" value="CAG8543578.1"/>
    <property type="molecule type" value="Genomic_DNA"/>
</dbReference>
<keyword evidence="2" id="KW-1185">Reference proteome</keyword>
<evidence type="ECO:0000313" key="1">
    <source>
        <dbReference type="EMBL" id="CAG8543578.1"/>
    </source>
</evidence>
<accession>A0ACA9LV80</accession>
<feature type="non-terminal residue" evidence="1">
    <location>
        <position position="1"/>
    </location>
</feature>
<gene>
    <name evidence="1" type="ORF">SCALOS_LOCUS4929</name>
</gene>
<comment type="caution">
    <text evidence="1">The sequence shown here is derived from an EMBL/GenBank/DDBJ whole genome shotgun (WGS) entry which is preliminary data.</text>
</comment>
<organism evidence="1 2">
    <name type="scientific">Scutellospora calospora</name>
    <dbReference type="NCBI Taxonomy" id="85575"/>
    <lineage>
        <taxon>Eukaryota</taxon>
        <taxon>Fungi</taxon>
        <taxon>Fungi incertae sedis</taxon>
        <taxon>Mucoromycota</taxon>
        <taxon>Glomeromycotina</taxon>
        <taxon>Glomeromycetes</taxon>
        <taxon>Diversisporales</taxon>
        <taxon>Gigasporaceae</taxon>
        <taxon>Scutellospora</taxon>
    </lineage>
</organism>
<reference evidence="1" key="1">
    <citation type="submission" date="2021-06" db="EMBL/GenBank/DDBJ databases">
        <authorList>
            <person name="Kallberg Y."/>
            <person name="Tangrot J."/>
            <person name="Rosling A."/>
        </authorList>
    </citation>
    <scope>NUCLEOTIDE SEQUENCE</scope>
    <source>
        <strain evidence="1">AU212A</strain>
    </source>
</reference>
<sequence length="209" mass="24931">KEPDIEIICHLEWNNHYRVFGHWKCQCPSPQHYWRSAYTWISLRKFIEGGPIKDQNDFYIQKCTKCLEECNKCKKRNQKCEICKKNDVINDERCDGCKDKHRKCMICKKCDYYRTIIEYTLLEQSESNVPHKRDLCSKCRSGAICRNDNRHYIRQNRNIKLFSEEREIISEKESNESSEEQNEELEIGICNSCGQKLKICPKCGRVRCS</sequence>
<dbReference type="Proteomes" id="UP000789860">
    <property type="component" value="Unassembled WGS sequence"/>
</dbReference>
<name>A0ACA9LV80_9GLOM</name>
<protein>
    <submittedName>
        <fullName evidence="1">1061_t:CDS:1</fullName>
    </submittedName>
</protein>